<dbReference type="InterPro" id="IPR000086">
    <property type="entry name" value="NUDIX_hydrolase_dom"/>
</dbReference>
<comment type="cofactor">
    <cofactor evidence="1">
        <name>Mg(2+)</name>
        <dbReference type="ChEBI" id="CHEBI:18420"/>
    </cofactor>
</comment>
<dbReference type="Proteomes" id="UP000568380">
    <property type="component" value="Unassembled WGS sequence"/>
</dbReference>
<protein>
    <submittedName>
        <fullName evidence="7">ADP-ribose pyrophosphatase YjhB (NUDIX family)</fullName>
    </submittedName>
</protein>
<dbReference type="EMBL" id="JACHIN010000009">
    <property type="protein sequence ID" value="MBB5081005.1"/>
    <property type="molecule type" value="Genomic_DNA"/>
</dbReference>
<dbReference type="InterPro" id="IPR015797">
    <property type="entry name" value="NUDIX_hydrolase-like_dom_sf"/>
</dbReference>
<reference evidence="7 8" key="1">
    <citation type="submission" date="2020-08" db="EMBL/GenBank/DDBJ databases">
        <title>Genomic Encyclopedia of Type Strains, Phase IV (KMG-IV): sequencing the most valuable type-strain genomes for metagenomic binning, comparative biology and taxonomic classification.</title>
        <authorList>
            <person name="Goeker M."/>
        </authorList>
    </citation>
    <scope>NUCLEOTIDE SEQUENCE [LARGE SCALE GENOMIC DNA]</scope>
    <source>
        <strain evidence="7 8">DSM 45385</strain>
    </source>
</reference>
<gene>
    <name evidence="7" type="ORF">HNR40_006494</name>
</gene>
<evidence type="ECO:0000259" key="6">
    <source>
        <dbReference type="PROSITE" id="PS51462"/>
    </source>
</evidence>
<dbReference type="InterPro" id="IPR020476">
    <property type="entry name" value="Nudix_hydrolase"/>
</dbReference>
<dbReference type="PANTHER" id="PTHR43046">
    <property type="entry name" value="GDP-MANNOSE MANNOSYL HYDROLASE"/>
    <property type="match status" value="1"/>
</dbReference>
<sequence>MRVNCVGAIVFDEFGRLLLIQRGHPPGEGLWSLPGGRVDPGETDHDALIREIREETGLIITPGPLTGAVDRPGPGQTVYEIRDYLATPTGGELTPGDDAKDARWCTAADLAALPLTDGLLATLTSWNVLPR</sequence>
<evidence type="ECO:0000256" key="2">
    <source>
        <dbReference type="ARBA" id="ARBA00005582"/>
    </source>
</evidence>
<name>A0A7W8A991_9ACTN</name>
<dbReference type="RefSeq" id="WP_184967945.1">
    <property type="nucleotide sequence ID" value="NZ_JACHIN010000009.1"/>
</dbReference>
<proteinExistence type="inferred from homology"/>
<keyword evidence="4" id="KW-0460">Magnesium</keyword>
<evidence type="ECO:0000256" key="5">
    <source>
        <dbReference type="RuleBase" id="RU003476"/>
    </source>
</evidence>
<dbReference type="PRINTS" id="PR00502">
    <property type="entry name" value="NUDIXFAMILY"/>
</dbReference>
<evidence type="ECO:0000313" key="7">
    <source>
        <dbReference type="EMBL" id="MBB5081005.1"/>
    </source>
</evidence>
<dbReference type="GO" id="GO:0016787">
    <property type="term" value="F:hydrolase activity"/>
    <property type="evidence" value="ECO:0007669"/>
    <property type="project" value="UniProtKB-KW"/>
</dbReference>
<evidence type="ECO:0000256" key="1">
    <source>
        <dbReference type="ARBA" id="ARBA00001946"/>
    </source>
</evidence>
<dbReference type="AlphaFoldDB" id="A0A7W8A991"/>
<comment type="similarity">
    <text evidence="2 5">Belongs to the Nudix hydrolase family.</text>
</comment>
<dbReference type="SUPFAM" id="SSF55811">
    <property type="entry name" value="Nudix"/>
    <property type="match status" value="1"/>
</dbReference>
<dbReference type="PANTHER" id="PTHR43046:SF12">
    <property type="entry name" value="GDP-MANNOSE MANNOSYL HYDROLASE"/>
    <property type="match status" value="1"/>
</dbReference>
<dbReference type="Pfam" id="PF00293">
    <property type="entry name" value="NUDIX"/>
    <property type="match status" value="1"/>
</dbReference>
<dbReference type="CDD" id="cd04673">
    <property type="entry name" value="NUDIX_ADPRase"/>
    <property type="match status" value="1"/>
</dbReference>
<organism evidence="7 8">
    <name type="scientific">Nonomuraea endophytica</name>
    <dbReference type="NCBI Taxonomy" id="714136"/>
    <lineage>
        <taxon>Bacteria</taxon>
        <taxon>Bacillati</taxon>
        <taxon>Actinomycetota</taxon>
        <taxon>Actinomycetes</taxon>
        <taxon>Streptosporangiales</taxon>
        <taxon>Streptosporangiaceae</taxon>
        <taxon>Nonomuraea</taxon>
    </lineage>
</organism>
<evidence type="ECO:0000256" key="3">
    <source>
        <dbReference type="ARBA" id="ARBA00022801"/>
    </source>
</evidence>
<dbReference type="Gene3D" id="3.90.79.10">
    <property type="entry name" value="Nucleoside Triphosphate Pyrophosphohydrolase"/>
    <property type="match status" value="1"/>
</dbReference>
<dbReference type="PROSITE" id="PS51462">
    <property type="entry name" value="NUDIX"/>
    <property type="match status" value="1"/>
</dbReference>
<dbReference type="PROSITE" id="PS00893">
    <property type="entry name" value="NUDIX_BOX"/>
    <property type="match status" value="1"/>
</dbReference>
<evidence type="ECO:0000256" key="4">
    <source>
        <dbReference type="ARBA" id="ARBA00022842"/>
    </source>
</evidence>
<keyword evidence="3 5" id="KW-0378">Hydrolase</keyword>
<accession>A0A7W8A991</accession>
<evidence type="ECO:0000313" key="8">
    <source>
        <dbReference type="Proteomes" id="UP000568380"/>
    </source>
</evidence>
<comment type="caution">
    <text evidence="7">The sequence shown here is derived from an EMBL/GenBank/DDBJ whole genome shotgun (WGS) entry which is preliminary data.</text>
</comment>
<keyword evidence="8" id="KW-1185">Reference proteome</keyword>
<dbReference type="InterPro" id="IPR020084">
    <property type="entry name" value="NUDIX_hydrolase_CS"/>
</dbReference>
<feature type="domain" description="Nudix hydrolase" evidence="6">
    <location>
        <begin position="1"/>
        <end position="129"/>
    </location>
</feature>